<evidence type="ECO:0000313" key="1">
    <source>
        <dbReference type="EMBL" id="TGJ75482.1"/>
    </source>
</evidence>
<dbReference type="Proteomes" id="UP000297714">
    <property type="component" value="Unassembled WGS sequence"/>
</dbReference>
<dbReference type="EMBL" id="SRMQ01000016">
    <property type="protein sequence ID" value="TGJ75482.1"/>
    <property type="molecule type" value="Genomic_DNA"/>
</dbReference>
<dbReference type="AlphaFoldDB" id="A0A4Z0YEU1"/>
<dbReference type="Pfam" id="PF08890">
    <property type="entry name" value="Phage_TAC_5"/>
    <property type="match status" value="1"/>
</dbReference>
<gene>
    <name evidence="1" type="ORF">CAGA_23610</name>
</gene>
<dbReference type="OrthoDB" id="1807498at2"/>
<proteinExistence type="predicted"/>
<reference evidence="1 2" key="1">
    <citation type="submission" date="2019-04" db="EMBL/GenBank/DDBJ databases">
        <authorList>
            <person name="Poehlein A."/>
            <person name="Bengelsdorf F.R."/>
            <person name="Duerre P."/>
            <person name="Daniel R."/>
        </authorList>
    </citation>
    <scope>NUCLEOTIDE SEQUENCE [LARGE SCALE GENOMIC DNA]</scope>
    <source>
        <strain evidence="1 2">BS-1</strain>
    </source>
</reference>
<keyword evidence="2" id="KW-1185">Reference proteome</keyword>
<evidence type="ECO:0000313" key="2">
    <source>
        <dbReference type="Proteomes" id="UP000297714"/>
    </source>
</evidence>
<accession>A0A4Z0YEU1</accession>
<sequence>MNSLAAFLHPVKVENKKVVISDRFQENGKPVEWEIRAVSEKENSALERKYTKTDRKTGVQQLDRVTYAHALAAAGVVFPDLSNAELQKAYGVLGETELLSKMLTVGEFAKLSEEVSKLSGLDTNDINEQIEEAKNA</sequence>
<comment type="caution">
    <text evidence="1">The sequence shown here is derived from an EMBL/GenBank/DDBJ whole genome shotgun (WGS) entry which is preliminary data.</text>
</comment>
<dbReference type="Gene3D" id="3.30.2220.30">
    <property type="match status" value="1"/>
</dbReference>
<dbReference type="RefSeq" id="WP_135661023.1">
    <property type="nucleotide sequence ID" value="NZ_SRMQ01000016.1"/>
</dbReference>
<name>A0A4Z0YEU1_9FIRM</name>
<organism evidence="1 2">
    <name type="scientific">Caproiciproducens galactitolivorans</name>
    <dbReference type="NCBI Taxonomy" id="642589"/>
    <lineage>
        <taxon>Bacteria</taxon>
        <taxon>Bacillati</taxon>
        <taxon>Bacillota</taxon>
        <taxon>Clostridia</taxon>
        <taxon>Eubacteriales</taxon>
        <taxon>Acutalibacteraceae</taxon>
        <taxon>Caproiciproducens</taxon>
    </lineage>
</organism>
<dbReference type="InterPro" id="IPR038559">
    <property type="entry name" value="XkdN-like_sf"/>
</dbReference>
<protein>
    <submittedName>
        <fullName evidence="1">Phage XkdN-like protein</fullName>
    </submittedName>
</protein>
<dbReference type="InterPro" id="IPR014986">
    <property type="entry name" value="XkdN-like"/>
</dbReference>